<keyword evidence="2" id="KW-0560">Oxidoreductase</keyword>
<dbReference type="PANTHER" id="PTHR42760">
    <property type="entry name" value="SHORT-CHAIN DEHYDROGENASES/REDUCTASES FAMILY MEMBER"/>
    <property type="match status" value="1"/>
</dbReference>
<dbReference type="EMBL" id="DVJN01000039">
    <property type="protein sequence ID" value="HIS91791.1"/>
    <property type="molecule type" value="Genomic_DNA"/>
</dbReference>
<comment type="caution">
    <text evidence="3">The sequence shown here is derived from an EMBL/GenBank/DDBJ whole genome shotgun (WGS) entry which is preliminary data.</text>
</comment>
<evidence type="ECO:0000313" key="3">
    <source>
        <dbReference type="EMBL" id="HIS91791.1"/>
    </source>
</evidence>
<name>A0A9D1FY86_9FIRM</name>
<dbReference type="Proteomes" id="UP000824140">
    <property type="component" value="Unassembled WGS sequence"/>
</dbReference>
<dbReference type="PROSITE" id="PS00061">
    <property type="entry name" value="ADH_SHORT"/>
    <property type="match status" value="1"/>
</dbReference>
<dbReference type="SUPFAM" id="SSF51735">
    <property type="entry name" value="NAD(P)-binding Rossmann-fold domains"/>
    <property type="match status" value="1"/>
</dbReference>
<organism evidence="3 4">
    <name type="scientific">Candidatus Alectryocaccomicrobium excrementavium</name>
    <dbReference type="NCBI Taxonomy" id="2840668"/>
    <lineage>
        <taxon>Bacteria</taxon>
        <taxon>Bacillati</taxon>
        <taxon>Bacillota</taxon>
        <taxon>Clostridia</taxon>
        <taxon>Candidatus Alectryocaccomicrobium</taxon>
    </lineage>
</organism>
<reference evidence="3" key="1">
    <citation type="submission" date="2020-10" db="EMBL/GenBank/DDBJ databases">
        <authorList>
            <person name="Gilroy R."/>
        </authorList>
    </citation>
    <scope>NUCLEOTIDE SEQUENCE</scope>
    <source>
        <strain evidence="3">13766</strain>
    </source>
</reference>
<dbReference type="GO" id="GO:0008206">
    <property type="term" value="P:bile acid metabolic process"/>
    <property type="evidence" value="ECO:0007669"/>
    <property type="project" value="UniProtKB-ARBA"/>
</dbReference>
<dbReference type="Gene3D" id="3.40.50.720">
    <property type="entry name" value="NAD(P)-binding Rossmann-like Domain"/>
    <property type="match status" value="1"/>
</dbReference>
<gene>
    <name evidence="3" type="ORF">IAA84_02110</name>
</gene>
<proteinExistence type="inferred from homology"/>
<accession>A0A9D1FY86</accession>
<evidence type="ECO:0000256" key="2">
    <source>
        <dbReference type="ARBA" id="ARBA00023002"/>
    </source>
</evidence>
<sequence>MEFSGKTAFITGVAHGIGRAIALQLARAGASLALADINARGLAETARLAQELGAQIVECPLDVTDEAAVRAAAQSAHDALGPIDILVNNAGVYDRACNFVDSRSEEWKRKISINILGTLYPTHAILPGMLERGYGRIVNIASVAGVYGIASMADYSMTKGAIIGFTHALAKEVTRRGVTVNAVSPGSIDVTGNPLPEHSFMGRAGTPEECANLVVFLASDRASYISGQNIQVDGCRKRM</sequence>
<dbReference type="InterPro" id="IPR002347">
    <property type="entry name" value="SDR_fam"/>
</dbReference>
<protein>
    <submittedName>
        <fullName evidence="3">SDR family oxidoreductase</fullName>
    </submittedName>
</protein>
<comment type="similarity">
    <text evidence="1">Belongs to the short-chain dehydrogenases/reductases (SDR) family.</text>
</comment>
<dbReference type="FunFam" id="3.40.50.720:FF:000084">
    <property type="entry name" value="Short-chain dehydrogenase reductase"/>
    <property type="match status" value="1"/>
</dbReference>
<dbReference type="Pfam" id="PF13561">
    <property type="entry name" value="adh_short_C2"/>
    <property type="match status" value="1"/>
</dbReference>
<dbReference type="InterPro" id="IPR036291">
    <property type="entry name" value="NAD(P)-bd_dom_sf"/>
</dbReference>
<dbReference type="GO" id="GO:0016616">
    <property type="term" value="F:oxidoreductase activity, acting on the CH-OH group of donors, NAD or NADP as acceptor"/>
    <property type="evidence" value="ECO:0007669"/>
    <property type="project" value="TreeGrafter"/>
</dbReference>
<dbReference type="PRINTS" id="PR00080">
    <property type="entry name" value="SDRFAMILY"/>
</dbReference>
<dbReference type="PANTHER" id="PTHR42760:SF133">
    <property type="entry name" value="3-OXOACYL-[ACYL-CARRIER-PROTEIN] REDUCTASE"/>
    <property type="match status" value="1"/>
</dbReference>
<evidence type="ECO:0000256" key="1">
    <source>
        <dbReference type="ARBA" id="ARBA00006484"/>
    </source>
</evidence>
<dbReference type="CDD" id="cd05233">
    <property type="entry name" value="SDR_c"/>
    <property type="match status" value="1"/>
</dbReference>
<dbReference type="AlphaFoldDB" id="A0A9D1FY86"/>
<dbReference type="InterPro" id="IPR020904">
    <property type="entry name" value="Sc_DH/Rdtase_CS"/>
</dbReference>
<dbReference type="PRINTS" id="PR00081">
    <property type="entry name" value="GDHRDH"/>
</dbReference>
<reference evidence="3" key="2">
    <citation type="journal article" date="2021" name="PeerJ">
        <title>Extensive microbial diversity within the chicken gut microbiome revealed by metagenomics and culture.</title>
        <authorList>
            <person name="Gilroy R."/>
            <person name="Ravi A."/>
            <person name="Getino M."/>
            <person name="Pursley I."/>
            <person name="Horton D.L."/>
            <person name="Alikhan N.F."/>
            <person name="Baker D."/>
            <person name="Gharbi K."/>
            <person name="Hall N."/>
            <person name="Watson M."/>
            <person name="Adriaenssens E.M."/>
            <person name="Foster-Nyarko E."/>
            <person name="Jarju S."/>
            <person name="Secka A."/>
            <person name="Antonio M."/>
            <person name="Oren A."/>
            <person name="Chaudhuri R.R."/>
            <person name="La Ragione R."/>
            <person name="Hildebrand F."/>
            <person name="Pallen M.J."/>
        </authorList>
    </citation>
    <scope>NUCLEOTIDE SEQUENCE</scope>
    <source>
        <strain evidence="3">13766</strain>
    </source>
</reference>
<evidence type="ECO:0000313" key="4">
    <source>
        <dbReference type="Proteomes" id="UP000824140"/>
    </source>
</evidence>